<sequence length="135" mass="16141">MRVALVEDNAIFCFLFKRFLEEYPARKIEVQLFSDGKKALDYFVSTKDEPSFHPNLIFIDINMPIMNGWELIDNLMNYKFEFIHNSHVYIVSSSKSPLDRSNYREYNFIKDYITKPIDREGIYKILDEYISDESQ</sequence>
<evidence type="ECO:0000313" key="4">
    <source>
        <dbReference type="EMBL" id="TCV18757.1"/>
    </source>
</evidence>
<dbReference type="GO" id="GO:0000160">
    <property type="term" value="P:phosphorelay signal transduction system"/>
    <property type="evidence" value="ECO:0007669"/>
    <property type="project" value="InterPro"/>
</dbReference>
<evidence type="ECO:0000313" key="5">
    <source>
        <dbReference type="Proteomes" id="UP000295197"/>
    </source>
</evidence>
<dbReference type="Gene3D" id="3.40.50.2300">
    <property type="match status" value="1"/>
</dbReference>
<evidence type="ECO:0000256" key="1">
    <source>
        <dbReference type="ARBA" id="ARBA00022553"/>
    </source>
</evidence>
<dbReference type="SUPFAM" id="SSF52172">
    <property type="entry name" value="CheY-like"/>
    <property type="match status" value="1"/>
</dbReference>
<comment type="caution">
    <text evidence="4">The sequence shown here is derived from an EMBL/GenBank/DDBJ whole genome shotgun (WGS) entry which is preliminary data.</text>
</comment>
<organism evidence="4 5">
    <name type="scientific">Sphingobacterium alimentarium</name>
    <dbReference type="NCBI Taxonomy" id="797292"/>
    <lineage>
        <taxon>Bacteria</taxon>
        <taxon>Pseudomonadati</taxon>
        <taxon>Bacteroidota</taxon>
        <taxon>Sphingobacteriia</taxon>
        <taxon>Sphingobacteriales</taxon>
        <taxon>Sphingobacteriaceae</taxon>
        <taxon>Sphingobacterium</taxon>
    </lineage>
</organism>
<dbReference type="InterPro" id="IPR050595">
    <property type="entry name" value="Bact_response_regulator"/>
</dbReference>
<dbReference type="EMBL" id="SMBZ01000008">
    <property type="protein sequence ID" value="TCV18757.1"/>
    <property type="molecule type" value="Genomic_DNA"/>
</dbReference>
<reference evidence="4 5" key="1">
    <citation type="submission" date="2019-03" db="EMBL/GenBank/DDBJ databases">
        <title>Genomic Encyclopedia of Type Strains, Phase IV (KMG-IV): sequencing the most valuable type-strain genomes for metagenomic binning, comparative biology and taxonomic classification.</title>
        <authorList>
            <person name="Goeker M."/>
        </authorList>
    </citation>
    <scope>NUCLEOTIDE SEQUENCE [LARGE SCALE GENOMIC DNA]</scope>
    <source>
        <strain evidence="4 5">DSM 22362</strain>
    </source>
</reference>
<dbReference type="OrthoDB" id="1121174at2"/>
<dbReference type="CDD" id="cd17546">
    <property type="entry name" value="REC_hyHK_CKI1_RcsC-like"/>
    <property type="match status" value="1"/>
</dbReference>
<proteinExistence type="predicted"/>
<evidence type="ECO:0000259" key="3">
    <source>
        <dbReference type="PROSITE" id="PS50110"/>
    </source>
</evidence>
<feature type="domain" description="Response regulatory" evidence="3">
    <location>
        <begin position="2"/>
        <end position="130"/>
    </location>
</feature>
<keyword evidence="5" id="KW-1185">Reference proteome</keyword>
<name>A0A4R3VUY6_9SPHI</name>
<dbReference type="PANTHER" id="PTHR44591:SF3">
    <property type="entry name" value="RESPONSE REGULATORY DOMAIN-CONTAINING PROTEIN"/>
    <property type="match status" value="1"/>
</dbReference>
<dbReference type="PROSITE" id="PS50110">
    <property type="entry name" value="RESPONSE_REGULATORY"/>
    <property type="match status" value="1"/>
</dbReference>
<dbReference type="InterPro" id="IPR001789">
    <property type="entry name" value="Sig_transdc_resp-reg_receiver"/>
</dbReference>
<dbReference type="InterPro" id="IPR011006">
    <property type="entry name" value="CheY-like_superfamily"/>
</dbReference>
<keyword evidence="1 2" id="KW-0597">Phosphoprotein</keyword>
<accession>A0A4R3VUY6</accession>
<gene>
    <name evidence="4" type="ORF">EDC17_10085</name>
</gene>
<dbReference type="Proteomes" id="UP000295197">
    <property type="component" value="Unassembled WGS sequence"/>
</dbReference>
<protein>
    <submittedName>
        <fullName evidence="4">CheY-like chemotaxis protein</fullName>
    </submittedName>
</protein>
<dbReference type="PANTHER" id="PTHR44591">
    <property type="entry name" value="STRESS RESPONSE REGULATOR PROTEIN 1"/>
    <property type="match status" value="1"/>
</dbReference>
<dbReference type="RefSeq" id="WP_132776957.1">
    <property type="nucleotide sequence ID" value="NZ_SMBZ01000008.1"/>
</dbReference>
<dbReference type="AlphaFoldDB" id="A0A4R3VUY6"/>
<evidence type="ECO:0000256" key="2">
    <source>
        <dbReference type="PROSITE-ProRule" id="PRU00169"/>
    </source>
</evidence>
<dbReference type="Pfam" id="PF00072">
    <property type="entry name" value="Response_reg"/>
    <property type="match status" value="1"/>
</dbReference>
<feature type="modified residue" description="4-aspartylphosphate" evidence="2">
    <location>
        <position position="60"/>
    </location>
</feature>
<dbReference type="SMART" id="SM00448">
    <property type="entry name" value="REC"/>
    <property type="match status" value="1"/>
</dbReference>